<name>A0A8S1A1F0_ARCPL</name>
<evidence type="ECO:0000256" key="1">
    <source>
        <dbReference type="SAM" id="MobiDB-lite"/>
    </source>
</evidence>
<feature type="compositionally biased region" description="Polar residues" evidence="1">
    <location>
        <begin position="135"/>
        <end position="146"/>
    </location>
</feature>
<organism evidence="2 3">
    <name type="scientific">Arctia plantaginis</name>
    <name type="common">Wood tiger moth</name>
    <name type="synonym">Phalaena plantaginis</name>
    <dbReference type="NCBI Taxonomy" id="874455"/>
    <lineage>
        <taxon>Eukaryota</taxon>
        <taxon>Metazoa</taxon>
        <taxon>Ecdysozoa</taxon>
        <taxon>Arthropoda</taxon>
        <taxon>Hexapoda</taxon>
        <taxon>Insecta</taxon>
        <taxon>Pterygota</taxon>
        <taxon>Neoptera</taxon>
        <taxon>Endopterygota</taxon>
        <taxon>Lepidoptera</taxon>
        <taxon>Glossata</taxon>
        <taxon>Ditrysia</taxon>
        <taxon>Noctuoidea</taxon>
        <taxon>Erebidae</taxon>
        <taxon>Arctiinae</taxon>
        <taxon>Arctia</taxon>
    </lineage>
</organism>
<evidence type="ECO:0000313" key="2">
    <source>
        <dbReference type="EMBL" id="CAB3240042.1"/>
    </source>
</evidence>
<feature type="region of interest" description="Disordered" evidence="1">
    <location>
        <begin position="326"/>
        <end position="349"/>
    </location>
</feature>
<protein>
    <submittedName>
        <fullName evidence="2">Uncharacterized protein</fullName>
    </submittedName>
</protein>
<dbReference type="Proteomes" id="UP000494106">
    <property type="component" value="Unassembled WGS sequence"/>
</dbReference>
<sequence>MAAATAPRKTVSIYDYPEHLNPFHEEDNHNKIRFWSLGRRLNRSNSISFSGLKDLKNSWAFRSFMKKGKKGQQAPTEKSSSQTNGQTSPIVFRRGHQYSIATRSTVGSPERTDRYVYGGSVTPLPRSRFQERLRSTSNHEVNSLSATPRMARSEVCGSRLSVESTNPFDEDGPVPPVRASRRKKKRAPLPPPGTVAVTPDTTLDTTADSIADTTVDSIADTTADSIADTTADSVADTTTSSTANTTVTSTAPELQIIEIQENKLNSPNAELELEDVNLNIELKIVEDEDNKNKVNAIAEAPSTKTEHNNEIVESLIVVESIQTSNIEQTETKRQPNGDMPTANDEPIRNTSSEEDILNSATFRKVDIVKYRRNSSVNEDDIRLRRGNLEDFQSLSNKRSKSLGNTFDSTFTTYDINLNDTIHMDTNGNEEPHKVVCKLYEDTPRKQSIETISSTEKEFLEIDRATRELEREINKLNSALHEDLPETGDRLSVSEIKRRFDKKDVSSPNPIPKPRRSHYGGSSTP</sequence>
<dbReference type="OrthoDB" id="8117310at2759"/>
<feature type="region of interest" description="Disordered" evidence="1">
    <location>
        <begin position="132"/>
        <end position="201"/>
    </location>
</feature>
<dbReference type="EMBL" id="CADEBC010000503">
    <property type="protein sequence ID" value="CAB3240042.1"/>
    <property type="molecule type" value="Genomic_DNA"/>
</dbReference>
<feature type="compositionally biased region" description="Basic and acidic residues" evidence="1">
    <location>
        <begin position="494"/>
        <end position="504"/>
    </location>
</feature>
<feature type="region of interest" description="Disordered" evidence="1">
    <location>
        <begin position="102"/>
        <end position="121"/>
    </location>
</feature>
<accession>A0A8S1A1F0</accession>
<reference evidence="2 3" key="1">
    <citation type="submission" date="2020-04" db="EMBL/GenBank/DDBJ databases">
        <authorList>
            <person name="Wallbank WR R."/>
            <person name="Pardo Diaz C."/>
            <person name="Kozak K."/>
            <person name="Martin S."/>
            <person name="Jiggins C."/>
            <person name="Moest M."/>
            <person name="Warren A I."/>
            <person name="Byers J.R.P. K."/>
            <person name="Montejo-Kovacevich G."/>
            <person name="Yen C E."/>
        </authorList>
    </citation>
    <scope>NUCLEOTIDE SEQUENCE [LARGE SCALE GENOMIC DNA]</scope>
</reference>
<feature type="region of interest" description="Disordered" evidence="1">
    <location>
        <begin position="480"/>
        <end position="524"/>
    </location>
</feature>
<dbReference type="AlphaFoldDB" id="A0A8S1A1F0"/>
<feature type="region of interest" description="Disordered" evidence="1">
    <location>
        <begin position="66"/>
        <end position="93"/>
    </location>
</feature>
<proteinExistence type="predicted"/>
<feature type="compositionally biased region" description="Polar residues" evidence="1">
    <location>
        <begin position="73"/>
        <end position="89"/>
    </location>
</feature>
<evidence type="ECO:0000313" key="3">
    <source>
        <dbReference type="Proteomes" id="UP000494106"/>
    </source>
</evidence>
<comment type="caution">
    <text evidence="2">The sequence shown here is derived from an EMBL/GenBank/DDBJ whole genome shotgun (WGS) entry which is preliminary data.</text>
</comment>
<gene>
    <name evidence="2" type="ORF">APLA_LOCUS8194</name>
</gene>
<keyword evidence="3" id="KW-1185">Reference proteome</keyword>